<proteinExistence type="predicted"/>
<name>A0A9D4N1P5_DREPO</name>
<reference evidence="2" key="1">
    <citation type="journal article" date="2019" name="bioRxiv">
        <title>The Genome of the Zebra Mussel, Dreissena polymorpha: A Resource for Invasive Species Research.</title>
        <authorList>
            <person name="McCartney M.A."/>
            <person name="Auch B."/>
            <person name="Kono T."/>
            <person name="Mallez S."/>
            <person name="Zhang Y."/>
            <person name="Obille A."/>
            <person name="Becker A."/>
            <person name="Abrahante J.E."/>
            <person name="Garbe J."/>
            <person name="Badalamenti J.P."/>
            <person name="Herman A."/>
            <person name="Mangelson H."/>
            <person name="Liachko I."/>
            <person name="Sullivan S."/>
            <person name="Sone E.D."/>
            <person name="Koren S."/>
            <person name="Silverstein K.A.T."/>
            <person name="Beckman K.B."/>
            <person name="Gohl D.M."/>
        </authorList>
    </citation>
    <scope>NUCLEOTIDE SEQUENCE</scope>
    <source>
        <strain evidence="2">Duluth1</strain>
        <tissue evidence="2">Whole animal</tissue>
    </source>
</reference>
<protein>
    <recommendedName>
        <fullName evidence="4">NADH dehydrogenase [ubiquinone] flavoprotein 3, mitochondrial</fullName>
    </recommendedName>
</protein>
<dbReference type="EMBL" id="JAIWYP010000001">
    <property type="protein sequence ID" value="KAH3887390.1"/>
    <property type="molecule type" value="Genomic_DNA"/>
</dbReference>
<evidence type="ECO:0008006" key="4">
    <source>
        <dbReference type="Google" id="ProtNLM"/>
    </source>
</evidence>
<comment type="caution">
    <text evidence="2">The sequence shown here is derived from an EMBL/GenBank/DDBJ whole genome shotgun (WGS) entry which is preliminary data.</text>
</comment>
<feature type="region of interest" description="Disordered" evidence="1">
    <location>
        <begin position="15"/>
        <end position="44"/>
    </location>
</feature>
<dbReference type="GO" id="GO:0045271">
    <property type="term" value="C:respiratory chain complex I"/>
    <property type="evidence" value="ECO:0007669"/>
    <property type="project" value="InterPro"/>
</dbReference>
<organism evidence="2 3">
    <name type="scientific">Dreissena polymorpha</name>
    <name type="common">Zebra mussel</name>
    <name type="synonym">Mytilus polymorpha</name>
    <dbReference type="NCBI Taxonomy" id="45954"/>
    <lineage>
        <taxon>Eukaryota</taxon>
        <taxon>Metazoa</taxon>
        <taxon>Spiralia</taxon>
        <taxon>Lophotrochozoa</taxon>
        <taxon>Mollusca</taxon>
        <taxon>Bivalvia</taxon>
        <taxon>Autobranchia</taxon>
        <taxon>Heteroconchia</taxon>
        <taxon>Euheterodonta</taxon>
        <taxon>Imparidentia</taxon>
        <taxon>Neoheterodontei</taxon>
        <taxon>Myida</taxon>
        <taxon>Dreissenoidea</taxon>
        <taxon>Dreissenidae</taxon>
        <taxon>Dreissena</taxon>
    </lineage>
</organism>
<dbReference type="Pfam" id="PF15880">
    <property type="entry name" value="NDUFV3"/>
    <property type="match status" value="1"/>
</dbReference>
<feature type="compositionally biased region" description="Low complexity" evidence="1">
    <location>
        <begin position="74"/>
        <end position="87"/>
    </location>
</feature>
<dbReference type="InterPro" id="IPR026193">
    <property type="entry name" value="NDUFV3"/>
</dbReference>
<feature type="region of interest" description="Disordered" evidence="1">
    <location>
        <begin position="68"/>
        <end position="87"/>
    </location>
</feature>
<accession>A0A9D4N1P5</accession>
<gene>
    <name evidence="2" type="ORF">DPMN_011407</name>
</gene>
<dbReference type="GO" id="GO:0005739">
    <property type="term" value="C:mitochondrion"/>
    <property type="evidence" value="ECO:0007669"/>
    <property type="project" value="InterPro"/>
</dbReference>
<feature type="compositionally biased region" description="Low complexity" evidence="1">
    <location>
        <begin position="20"/>
        <end position="44"/>
    </location>
</feature>
<evidence type="ECO:0000256" key="1">
    <source>
        <dbReference type="SAM" id="MobiDB-lite"/>
    </source>
</evidence>
<feature type="non-terminal residue" evidence="2">
    <location>
        <position position="1"/>
    </location>
</feature>
<dbReference type="AlphaFoldDB" id="A0A9D4N1P5"/>
<evidence type="ECO:0000313" key="3">
    <source>
        <dbReference type="Proteomes" id="UP000828390"/>
    </source>
</evidence>
<reference evidence="2" key="2">
    <citation type="submission" date="2020-11" db="EMBL/GenBank/DDBJ databases">
        <authorList>
            <person name="McCartney M.A."/>
            <person name="Auch B."/>
            <person name="Kono T."/>
            <person name="Mallez S."/>
            <person name="Becker A."/>
            <person name="Gohl D.M."/>
            <person name="Silverstein K.A.T."/>
            <person name="Koren S."/>
            <person name="Bechman K.B."/>
            <person name="Herman A."/>
            <person name="Abrahante J.E."/>
            <person name="Garbe J."/>
        </authorList>
    </citation>
    <scope>NUCLEOTIDE SEQUENCE</scope>
    <source>
        <strain evidence="2">Duluth1</strain>
        <tissue evidence="2">Whole animal</tissue>
    </source>
</reference>
<keyword evidence="3" id="KW-1185">Reference proteome</keyword>
<sequence length="87" mass="9396">GAIRQACICFYSAKTGSGEAPTAKDAPKTTTKGTQTNSTGTTNNSKYQCEEYHKWNAWSFFDVEGSISSKRVGQPSSKPSQPSLKTK</sequence>
<evidence type="ECO:0000313" key="2">
    <source>
        <dbReference type="EMBL" id="KAH3887390.1"/>
    </source>
</evidence>
<dbReference type="Proteomes" id="UP000828390">
    <property type="component" value="Unassembled WGS sequence"/>
</dbReference>